<feature type="transmembrane region" description="Helical" evidence="2">
    <location>
        <begin position="22"/>
        <end position="43"/>
    </location>
</feature>
<keyword evidence="2" id="KW-1133">Transmembrane helix</keyword>
<evidence type="ECO:0000313" key="4">
    <source>
        <dbReference type="EMBL" id="ETW96965.1"/>
    </source>
</evidence>
<proteinExistence type="predicted"/>
<keyword evidence="2" id="KW-0812">Transmembrane</keyword>
<dbReference type="EMBL" id="AZHW01000723">
    <property type="protein sequence ID" value="ETW96965.1"/>
    <property type="molecule type" value="Genomic_DNA"/>
</dbReference>
<name>W4LGX7_ENTF1</name>
<keyword evidence="2" id="KW-0472">Membrane</keyword>
<evidence type="ECO:0000256" key="1">
    <source>
        <dbReference type="SAM" id="Coils"/>
    </source>
</evidence>
<comment type="caution">
    <text evidence="4">The sequence shown here is derived from an EMBL/GenBank/DDBJ whole genome shotgun (WGS) entry which is preliminary data.</text>
</comment>
<evidence type="ECO:0000313" key="5">
    <source>
        <dbReference type="Proteomes" id="UP000019141"/>
    </source>
</evidence>
<sequence length="435" mass="48645">MNHEEQPVPAPNKLPFMQQRQWITLAVVGGIILISFILGGQLFETVRKGTYQIKQAAVTGTMSAKMTPGLWLQFFGDIQTWPKAETFYFTADRDEGEARDQSIEVRFNDGSLCHISGTTRIMMPTNEQDAVNLAVQEGYRSYQDLEQKLILPVIRNALRLTANLMSARESYSDNRADFIFWAWDQVQNGLYETIEETRKVKDLVSGEMVTKTFKIIKRGSDGNPVYQRNPLNGLGIRLANFEIKEFRYADKVKQQIAAQQEALMAVATARANAQRAEQEALTKEAQGKAKVMEAKYEKEQDKIRAVVEATKEKEVAITQAQKELEVARLQKEAAELQKAREIVLGEGEATRKRLVMEADGALAQKLDTYEAVMQRFAAEFAKQKWVPEVVIGSGGGGYGNGPGRNEAANLIHLLTAQALQDLGLDLKIPSRNGSK</sequence>
<dbReference type="AlphaFoldDB" id="W4LGX7"/>
<dbReference type="Proteomes" id="UP000019141">
    <property type="component" value="Unassembled WGS sequence"/>
</dbReference>
<dbReference type="Pfam" id="PF01145">
    <property type="entry name" value="Band_7"/>
    <property type="match status" value="1"/>
</dbReference>
<organism evidence="4 5">
    <name type="scientific">Entotheonella factor</name>
    <dbReference type="NCBI Taxonomy" id="1429438"/>
    <lineage>
        <taxon>Bacteria</taxon>
        <taxon>Pseudomonadati</taxon>
        <taxon>Nitrospinota/Tectimicrobiota group</taxon>
        <taxon>Candidatus Tectimicrobiota</taxon>
        <taxon>Candidatus Entotheonellia</taxon>
        <taxon>Candidatus Entotheonellales</taxon>
        <taxon>Candidatus Entotheonellaceae</taxon>
        <taxon>Candidatus Entotheonella</taxon>
    </lineage>
</organism>
<dbReference type="InterPro" id="IPR001107">
    <property type="entry name" value="Band_7"/>
</dbReference>
<dbReference type="HOGENOM" id="CLU_629602_0_0_7"/>
<accession>W4LGX7</accession>
<gene>
    <name evidence="4" type="ORF">ETSY1_24555</name>
</gene>
<evidence type="ECO:0000259" key="3">
    <source>
        <dbReference type="Pfam" id="PF01145"/>
    </source>
</evidence>
<keyword evidence="5" id="KW-1185">Reference proteome</keyword>
<reference evidence="4 5" key="1">
    <citation type="journal article" date="2014" name="Nature">
        <title>An environmental bacterial taxon with a large and distinct metabolic repertoire.</title>
        <authorList>
            <person name="Wilson M.C."/>
            <person name="Mori T."/>
            <person name="Ruckert C."/>
            <person name="Uria A.R."/>
            <person name="Helf M.J."/>
            <person name="Takada K."/>
            <person name="Gernert C."/>
            <person name="Steffens U.A."/>
            <person name="Heycke N."/>
            <person name="Schmitt S."/>
            <person name="Rinke C."/>
            <person name="Helfrich E.J."/>
            <person name="Brachmann A.O."/>
            <person name="Gurgui C."/>
            <person name="Wakimoto T."/>
            <person name="Kracht M."/>
            <person name="Crusemann M."/>
            <person name="Hentschel U."/>
            <person name="Abe I."/>
            <person name="Matsunaga S."/>
            <person name="Kalinowski J."/>
            <person name="Takeyama H."/>
            <person name="Piel J."/>
        </authorList>
    </citation>
    <scope>NUCLEOTIDE SEQUENCE [LARGE SCALE GENOMIC DNA]</scope>
    <source>
        <strain evidence="5">TSY1</strain>
    </source>
</reference>
<feature type="domain" description="Band 7" evidence="3">
    <location>
        <begin position="103"/>
        <end position="280"/>
    </location>
</feature>
<protein>
    <recommendedName>
        <fullName evidence="3">Band 7 domain-containing protein</fullName>
    </recommendedName>
</protein>
<keyword evidence="1" id="KW-0175">Coiled coil</keyword>
<evidence type="ECO:0000256" key="2">
    <source>
        <dbReference type="SAM" id="Phobius"/>
    </source>
</evidence>
<feature type="coiled-coil region" evidence="1">
    <location>
        <begin position="259"/>
        <end position="346"/>
    </location>
</feature>